<protein>
    <submittedName>
        <fullName evidence="1">Uncharacterized protein</fullName>
    </submittedName>
</protein>
<dbReference type="AlphaFoldDB" id="A0A8H5JJF8"/>
<reference evidence="1 2" key="1">
    <citation type="submission" date="2020-05" db="EMBL/GenBank/DDBJ databases">
        <title>Identification and distribution of gene clusters putatively required for synthesis of sphingolipid metabolism inhibitors in phylogenetically diverse species of the filamentous fungus Fusarium.</title>
        <authorList>
            <person name="Kim H.-S."/>
            <person name="Busman M."/>
            <person name="Brown D.W."/>
            <person name="Divon H."/>
            <person name="Uhlig S."/>
            <person name="Proctor R.H."/>
        </authorList>
    </citation>
    <scope>NUCLEOTIDE SEQUENCE [LARGE SCALE GENOMIC DNA]</scope>
    <source>
        <strain evidence="1 2">NRRL 53147</strain>
    </source>
</reference>
<accession>A0A8H5JJF8</accession>
<keyword evidence="2" id="KW-1185">Reference proteome</keyword>
<sequence length="134" mass="15973">MYYSLQCQFCEKKERREHLPYIGTRPYTRYTVATHGAMNCARGSFLLDHETIMAHQFERRKKGNFDIRSEEPQRIEIPIPGFREDHISGYYHGHLSVQNLEYYSDLDSIDCKRRMIAQRFIFSSASAHRTMFLK</sequence>
<evidence type="ECO:0000313" key="1">
    <source>
        <dbReference type="EMBL" id="KAF5555125.1"/>
    </source>
</evidence>
<dbReference type="Proteomes" id="UP000522262">
    <property type="component" value="Unassembled WGS sequence"/>
</dbReference>
<dbReference type="EMBL" id="JAAOAM010000038">
    <property type="protein sequence ID" value="KAF5555125.1"/>
    <property type="molecule type" value="Genomic_DNA"/>
</dbReference>
<organism evidence="1 2">
    <name type="scientific">Fusarium mexicanum</name>
    <dbReference type="NCBI Taxonomy" id="751941"/>
    <lineage>
        <taxon>Eukaryota</taxon>
        <taxon>Fungi</taxon>
        <taxon>Dikarya</taxon>
        <taxon>Ascomycota</taxon>
        <taxon>Pezizomycotina</taxon>
        <taxon>Sordariomycetes</taxon>
        <taxon>Hypocreomycetidae</taxon>
        <taxon>Hypocreales</taxon>
        <taxon>Nectriaceae</taxon>
        <taxon>Fusarium</taxon>
        <taxon>Fusarium fujikuroi species complex</taxon>
    </lineage>
</organism>
<name>A0A8H5JJF8_9HYPO</name>
<gene>
    <name evidence="1" type="ORF">FMEXI_1645</name>
</gene>
<comment type="caution">
    <text evidence="1">The sequence shown here is derived from an EMBL/GenBank/DDBJ whole genome shotgun (WGS) entry which is preliminary data.</text>
</comment>
<evidence type="ECO:0000313" key="2">
    <source>
        <dbReference type="Proteomes" id="UP000522262"/>
    </source>
</evidence>
<proteinExistence type="predicted"/>